<sequence length="72" mass="7889">MVAEAKDIGVHPVVQLGEWGYAVSERRSRTCELDWAHVKYDKGDGKGKGKGKGASRRITAARGLVCKFEAEK</sequence>
<proteinExistence type="predicted"/>
<dbReference type="Proteomes" id="UP000002630">
    <property type="component" value="Unassembled WGS sequence"/>
</dbReference>
<evidence type="ECO:0000313" key="1">
    <source>
        <dbReference type="EMBL" id="CBJ33946.1"/>
    </source>
</evidence>
<gene>
    <name evidence="1" type="ORF">Esi_0742_0005</name>
</gene>
<accession>D7G6G0</accession>
<dbReference type="InParanoid" id="D7G6G0"/>
<reference evidence="1 2" key="1">
    <citation type="journal article" date="2010" name="Nature">
        <title>The Ectocarpus genome and the independent evolution of multicellularity in brown algae.</title>
        <authorList>
            <person name="Cock J.M."/>
            <person name="Sterck L."/>
            <person name="Rouze P."/>
            <person name="Scornet D."/>
            <person name="Allen A.E."/>
            <person name="Amoutzias G."/>
            <person name="Anthouard V."/>
            <person name="Artiguenave F."/>
            <person name="Aury J.M."/>
            <person name="Badger J.H."/>
            <person name="Beszteri B."/>
            <person name="Billiau K."/>
            <person name="Bonnet E."/>
            <person name="Bothwell J.H."/>
            <person name="Bowler C."/>
            <person name="Boyen C."/>
            <person name="Brownlee C."/>
            <person name="Carrano C.J."/>
            <person name="Charrier B."/>
            <person name="Cho G.Y."/>
            <person name="Coelho S.M."/>
            <person name="Collen J."/>
            <person name="Corre E."/>
            <person name="Da Silva C."/>
            <person name="Delage L."/>
            <person name="Delaroque N."/>
            <person name="Dittami S.M."/>
            <person name="Doulbeau S."/>
            <person name="Elias M."/>
            <person name="Farnham G."/>
            <person name="Gachon C.M."/>
            <person name="Gschloessl B."/>
            <person name="Heesch S."/>
            <person name="Jabbari K."/>
            <person name="Jubin C."/>
            <person name="Kawai H."/>
            <person name="Kimura K."/>
            <person name="Kloareg B."/>
            <person name="Kupper F.C."/>
            <person name="Lang D."/>
            <person name="Le Bail A."/>
            <person name="Leblanc C."/>
            <person name="Lerouge P."/>
            <person name="Lohr M."/>
            <person name="Lopez P.J."/>
            <person name="Martens C."/>
            <person name="Maumus F."/>
            <person name="Michel G."/>
            <person name="Miranda-Saavedra D."/>
            <person name="Morales J."/>
            <person name="Moreau H."/>
            <person name="Motomura T."/>
            <person name="Nagasato C."/>
            <person name="Napoli C.A."/>
            <person name="Nelson D.R."/>
            <person name="Nyvall-Collen P."/>
            <person name="Peters A.F."/>
            <person name="Pommier C."/>
            <person name="Potin P."/>
            <person name="Poulain J."/>
            <person name="Quesneville H."/>
            <person name="Read B."/>
            <person name="Rensing S.A."/>
            <person name="Ritter A."/>
            <person name="Rousvoal S."/>
            <person name="Samanta M."/>
            <person name="Samson G."/>
            <person name="Schroeder D.C."/>
            <person name="Segurens B."/>
            <person name="Strittmatter M."/>
            <person name="Tonon T."/>
            <person name="Tregear J.W."/>
            <person name="Valentin K."/>
            <person name="von Dassow P."/>
            <person name="Yamagishi T."/>
            <person name="Van de Peer Y."/>
            <person name="Wincker P."/>
        </authorList>
    </citation>
    <scope>NUCLEOTIDE SEQUENCE [LARGE SCALE GENOMIC DNA]</scope>
    <source>
        <strain evidence="2">Ec32 / CCAP1310/4</strain>
    </source>
</reference>
<keyword evidence="2" id="KW-1185">Reference proteome</keyword>
<dbReference type="OrthoDB" id="10562607at2759"/>
<organism evidence="1 2">
    <name type="scientific">Ectocarpus siliculosus</name>
    <name type="common">Brown alga</name>
    <name type="synonym">Conferva siliculosa</name>
    <dbReference type="NCBI Taxonomy" id="2880"/>
    <lineage>
        <taxon>Eukaryota</taxon>
        <taxon>Sar</taxon>
        <taxon>Stramenopiles</taxon>
        <taxon>Ochrophyta</taxon>
        <taxon>PX clade</taxon>
        <taxon>Phaeophyceae</taxon>
        <taxon>Ectocarpales</taxon>
        <taxon>Ectocarpaceae</taxon>
        <taxon>Ectocarpus</taxon>
    </lineage>
</organism>
<dbReference type="AlphaFoldDB" id="D7G6G0"/>
<protein>
    <submittedName>
        <fullName evidence="1">Uncharacterized protein</fullName>
    </submittedName>
</protein>
<name>D7G6G0_ECTSI</name>
<evidence type="ECO:0000313" key="2">
    <source>
        <dbReference type="Proteomes" id="UP000002630"/>
    </source>
</evidence>
<dbReference type="EMBL" id="FN649760">
    <property type="protein sequence ID" value="CBJ33946.1"/>
    <property type="molecule type" value="Genomic_DNA"/>
</dbReference>